<evidence type="ECO:0000313" key="1">
    <source>
        <dbReference type="EMBL" id="OHB04602.1"/>
    </source>
</evidence>
<sequence>MNLLASYFQKIRSLLKDKAFEKSVVTAGVKEIIKIDIPEDCFRVTDEGVVYVKGSSSLKNALFLKKKEIKTFCERNGVRIIDFR</sequence>
<comment type="caution">
    <text evidence="1">The sequence shown here is derived from an EMBL/GenBank/DDBJ whole genome shotgun (WGS) entry which is preliminary data.</text>
</comment>
<reference evidence="1 2" key="1">
    <citation type="journal article" date="2016" name="Nat. Commun.">
        <title>Thousands of microbial genomes shed light on interconnected biogeochemical processes in an aquifer system.</title>
        <authorList>
            <person name="Anantharaman K."/>
            <person name="Brown C.T."/>
            <person name="Hug L.A."/>
            <person name="Sharon I."/>
            <person name="Castelle C.J."/>
            <person name="Probst A.J."/>
            <person name="Thomas B.C."/>
            <person name="Singh A."/>
            <person name="Wilkins M.J."/>
            <person name="Karaoz U."/>
            <person name="Brodie E.L."/>
            <person name="Williams K.H."/>
            <person name="Hubbard S.S."/>
            <person name="Banfield J.F."/>
        </authorList>
    </citation>
    <scope>NUCLEOTIDE SEQUENCE [LARGE SCALE GENOMIC DNA]</scope>
</reference>
<dbReference type="EMBL" id="MHWD01000008">
    <property type="protein sequence ID" value="OHB04602.1"/>
    <property type="molecule type" value="Genomic_DNA"/>
</dbReference>
<proteinExistence type="predicted"/>
<dbReference type="Proteomes" id="UP000179283">
    <property type="component" value="Unassembled WGS sequence"/>
</dbReference>
<name>A0A1G2U6M0_9BACT</name>
<evidence type="ECO:0000313" key="2">
    <source>
        <dbReference type="Proteomes" id="UP000179283"/>
    </source>
</evidence>
<accession>A0A1G2U6M0</accession>
<gene>
    <name evidence="1" type="ORF">A2920_01535</name>
</gene>
<protein>
    <submittedName>
        <fullName evidence="1">Uncharacterized protein</fullName>
    </submittedName>
</protein>
<organism evidence="1 2">
    <name type="scientific">Candidatus Zambryskibacteria bacterium RIFCSPLOWO2_01_FULL_43_17</name>
    <dbReference type="NCBI Taxonomy" id="1802760"/>
    <lineage>
        <taxon>Bacteria</taxon>
        <taxon>Candidatus Zambryskiibacteriota</taxon>
    </lineage>
</organism>
<dbReference type="AlphaFoldDB" id="A0A1G2U6M0"/>